<protein>
    <submittedName>
        <fullName evidence="1">Uncharacterized protein</fullName>
    </submittedName>
</protein>
<accession>A0AAN6Q8G5</accession>
<evidence type="ECO:0000313" key="2">
    <source>
        <dbReference type="Proteomes" id="UP001305647"/>
    </source>
</evidence>
<reference evidence="1" key="2">
    <citation type="submission" date="2023-05" db="EMBL/GenBank/DDBJ databases">
        <authorList>
            <consortium name="Lawrence Berkeley National Laboratory"/>
            <person name="Steindorff A."/>
            <person name="Hensen N."/>
            <person name="Bonometti L."/>
            <person name="Westerberg I."/>
            <person name="Brannstrom I.O."/>
            <person name="Guillou S."/>
            <person name="Cros-Aarteil S."/>
            <person name="Calhoun S."/>
            <person name="Haridas S."/>
            <person name="Kuo A."/>
            <person name="Mondo S."/>
            <person name="Pangilinan J."/>
            <person name="Riley R."/>
            <person name="Labutti K."/>
            <person name="Andreopoulos B."/>
            <person name="Lipzen A."/>
            <person name="Chen C."/>
            <person name="Yanf M."/>
            <person name="Daum C."/>
            <person name="Ng V."/>
            <person name="Clum A."/>
            <person name="Ohm R."/>
            <person name="Martin F."/>
            <person name="Silar P."/>
            <person name="Natvig D."/>
            <person name="Lalanne C."/>
            <person name="Gautier V."/>
            <person name="Ament-Velasquez S.L."/>
            <person name="Kruys A."/>
            <person name="Hutchinson M.I."/>
            <person name="Powell A.J."/>
            <person name="Barry K."/>
            <person name="Miller A.N."/>
            <person name="Grigoriev I.V."/>
            <person name="Debuchy R."/>
            <person name="Gladieux P."/>
            <person name="Thoren M.H."/>
            <person name="Johannesson H."/>
        </authorList>
    </citation>
    <scope>NUCLEOTIDE SEQUENCE</scope>
    <source>
        <strain evidence="1">CBS 757.83</strain>
    </source>
</reference>
<comment type="caution">
    <text evidence="1">The sequence shown here is derived from an EMBL/GenBank/DDBJ whole genome shotgun (WGS) entry which is preliminary data.</text>
</comment>
<name>A0AAN6Q8G5_9PEZI</name>
<reference evidence="1" key="1">
    <citation type="journal article" date="2023" name="Mol. Phylogenet. Evol.">
        <title>Genome-scale phylogeny and comparative genomics of the fungal order Sordariales.</title>
        <authorList>
            <person name="Hensen N."/>
            <person name="Bonometti L."/>
            <person name="Westerberg I."/>
            <person name="Brannstrom I.O."/>
            <person name="Guillou S."/>
            <person name="Cros-Aarteil S."/>
            <person name="Calhoun S."/>
            <person name="Haridas S."/>
            <person name="Kuo A."/>
            <person name="Mondo S."/>
            <person name="Pangilinan J."/>
            <person name="Riley R."/>
            <person name="LaButti K."/>
            <person name="Andreopoulos B."/>
            <person name="Lipzen A."/>
            <person name="Chen C."/>
            <person name="Yan M."/>
            <person name="Daum C."/>
            <person name="Ng V."/>
            <person name="Clum A."/>
            <person name="Steindorff A."/>
            <person name="Ohm R.A."/>
            <person name="Martin F."/>
            <person name="Silar P."/>
            <person name="Natvig D.O."/>
            <person name="Lalanne C."/>
            <person name="Gautier V."/>
            <person name="Ament-Velasquez S.L."/>
            <person name="Kruys A."/>
            <person name="Hutchinson M.I."/>
            <person name="Powell A.J."/>
            <person name="Barry K."/>
            <person name="Miller A.N."/>
            <person name="Grigoriev I.V."/>
            <person name="Debuchy R."/>
            <person name="Gladieux P."/>
            <person name="Hiltunen Thoren M."/>
            <person name="Johannesson H."/>
        </authorList>
    </citation>
    <scope>NUCLEOTIDE SEQUENCE</scope>
    <source>
        <strain evidence="1">CBS 757.83</strain>
    </source>
</reference>
<evidence type="ECO:0000313" key="1">
    <source>
        <dbReference type="EMBL" id="KAK4102856.1"/>
    </source>
</evidence>
<dbReference type="EMBL" id="MU863630">
    <property type="protein sequence ID" value="KAK4102856.1"/>
    <property type="molecule type" value="Genomic_DNA"/>
</dbReference>
<proteinExistence type="predicted"/>
<keyword evidence="2" id="KW-1185">Reference proteome</keyword>
<sequence>MDSLAGGPGIHVRAPSYPRFPLPSCPPPFPLRRAQLVHGCAASLPSHQRILPTPPSSPFSRDPTRSFRPPSHSLLHSWRLFSAPAIFEFLSRTTLSRRLIEARWPGLPLRHQDTGRFLVGLGDLRNCDSRDLIWRDEPQPARFRFIEGSNHFNTAPLNHIVCFTTFA</sequence>
<dbReference type="Proteomes" id="UP001305647">
    <property type="component" value="Unassembled WGS sequence"/>
</dbReference>
<dbReference type="AlphaFoldDB" id="A0AAN6Q8G5"/>
<gene>
    <name evidence="1" type="ORF">N658DRAFT_326858</name>
</gene>
<organism evidence="1 2">
    <name type="scientific">Parathielavia hyrcaniae</name>
    <dbReference type="NCBI Taxonomy" id="113614"/>
    <lineage>
        <taxon>Eukaryota</taxon>
        <taxon>Fungi</taxon>
        <taxon>Dikarya</taxon>
        <taxon>Ascomycota</taxon>
        <taxon>Pezizomycotina</taxon>
        <taxon>Sordariomycetes</taxon>
        <taxon>Sordariomycetidae</taxon>
        <taxon>Sordariales</taxon>
        <taxon>Chaetomiaceae</taxon>
        <taxon>Parathielavia</taxon>
    </lineage>
</organism>